<dbReference type="GeneID" id="19010831"/>
<organism evidence="4 5">
    <name type="scientific">Bathycoccus prasinos</name>
    <dbReference type="NCBI Taxonomy" id="41875"/>
    <lineage>
        <taxon>Eukaryota</taxon>
        <taxon>Viridiplantae</taxon>
        <taxon>Chlorophyta</taxon>
        <taxon>Mamiellophyceae</taxon>
        <taxon>Mamiellales</taxon>
        <taxon>Bathycoccaceae</taxon>
        <taxon>Bathycoccus</taxon>
    </lineage>
</organism>
<feature type="region of interest" description="Disordered" evidence="3">
    <location>
        <begin position="688"/>
        <end position="708"/>
    </location>
</feature>
<proteinExistence type="predicted"/>
<dbReference type="InterPro" id="IPR011257">
    <property type="entry name" value="DNA_glycosylase"/>
</dbReference>
<dbReference type="STRING" id="41875.K8FDM6"/>
<feature type="compositionally biased region" description="Acidic residues" evidence="3">
    <location>
        <begin position="842"/>
        <end position="863"/>
    </location>
</feature>
<feature type="region of interest" description="Disordered" evidence="3">
    <location>
        <begin position="490"/>
        <end position="545"/>
    </location>
</feature>
<feature type="compositionally biased region" description="Basic and acidic residues" evidence="3">
    <location>
        <begin position="528"/>
        <end position="539"/>
    </location>
</feature>
<dbReference type="KEGG" id="bpg:Bathy18g01170"/>
<dbReference type="PANTHER" id="PTHR15074">
    <property type="entry name" value="METHYL-CPG-BINDING PROTEIN"/>
    <property type="match status" value="1"/>
</dbReference>
<feature type="region of interest" description="Disordered" evidence="3">
    <location>
        <begin position="390"/>
        <end position="419"/>
    </location>
</feature>
<feature type="region of interest" description="Disordered" evidence="3">
    <location>
        <begin position="102"/>
        <end position="121"/>
    </location>
</feature>
<name>K8FDM6_9CHLO</name>
<dbReference type="SUPFAM" id="SSF48150">
    <property type="entry name" value="DNA-glycosylase"/>
    <property type="match status" value="1"/>
</dbReference>
<protein>
    <submittedName>
        <fullName evidence="4">Uncharacterized protein</fullName>
    </submittedName>
</protein>
<reference evidence="4 5" key="1">
    <citation type="submission" date="2011-10" db="EMBL/GenBank/DDBJ databases">
        <authorList>
            <person name="Genoscope - CEA"/>
        </authorList>
    </citation>
    <scope>NUCLEOTIDE SEQUENCE [LARGE SCALE GENOMIC DNA]</scope>
    <source>
        <strain evidence="4 5">RCC 1105</strain>
    </source>
</reference>
<feature type="region of interest" description="Disordered" evidence="3">
    <location>
        <begin position="301"/>
        <end position="331"/>
    </location>
</feature>
<accession>K8FDM6</accession>
<feature type="compositionally biased region" description="Basic and acidic residues" evidence="3">
    <location>
        <begin position="563"/>
        <end position="581"/>
    </location>
</feature>
<evidence type="ECO:0000256" key="1">
    <source>
        <dbReference type="ARBA" id="ARBA00004123"/>
    </source>
</evidence>
<feature type="region of interest" description="Disordered" evidence="3">
    <location>
        <begin position="834"/>
        <end position="880"/>
    </location>
</feature>
<dbReference type="eggNOG" id="ENOG502RY32">
    <property type="taxonomic scope" value="Eukaryota"/>
</dbReference>
<feature type="compositionally biased region" description="Polar residues" evidence="3">
    <location>
        <begin position="695"/>
        <end position="707"/>
    </location>
</feature>
<dbReference type="EMBL" id="FO082261">
    <property type="protein sequence ID" value="CCO20608.1"/>
    <property type="molecule type" value="Genomic_DNA"/>
</dbReference>
<dbReference type="Proteomes" id="UP000198341">
    <property type="component" value="Chromosome 18"/>
</dbReference>
<dbReference type="GO" id="GO:0006281">
    <property type="term" value="P:DNA repair"/>
    <property type="evidence" value="ECO:0007669"/>
    <property type="project" value="InterPro"/>
</dbReference>
<sequence>MKPKVSKYFSPAAAREDVLAAEAAKTIDSPSANIVSSLNASCIASKSFIECYNKCEIDFQSFLEAAKIKADYEKHENGLEMILKHAEGLIFEKKEFFEREKEERRKRRHKSRVNRSEEEEEEGADVLGFREGFEGADEEATARKRLGRLLKDTLEELHRLHVNASCRCSTRAPRVKEARDKLTSYRRRAREAYKTVDFERYETDLRDRFEKKRKREDADAFAKFRKNPPKSIEEIRTCCELFVRNGRSPHHLCPHLCYYREYEPARQLFVLRIACCEKFGSAKKLEGWTSELALNNSTSISNSAANSRERRGRNSSFSPSPRKESSSQLSSYAVNNSNSVLGSGYKSFPWKVEFKSPSGEIFATAEDVLKAISGEDGDTNTTHQAALAVGKSQPPVTNPQGISFPRSSHGGSGKRLPGVKEHGLEQDVEILRAALWKASDDQVHASSPVKLRRLEAETEGYERSPMQLAPPGKGFVESCGDVVTLKVIDYDNDGDDSDDEEGRMLFSESEYDTDGEDLERRGGRRRRREDAHHNHHQDAFDGYFYEDEEEDDDVVVADEIVNIRKEENKKEEQKEEEEKSKVLAYDDESKNKNPSSFEKVKSIKKERKVQEATFYAANNGDGPSAFEKEEDFHQSEEKKLRMAQLNETKMIHSYHSSKLLKLESEPPLVSKFDDEDAIDAFFLRKEEEEEEEAVQNPTTRQQSSVIGGSQRHFVVPPRSPFGLLEEILWRDDWKLLTACMMLNCTTRLQVDRVLWELFTLAPTAEDAVKLGETERGIELIEKCLATIGLHRKRARAFVRLSKDVVEARRGKESALLRLGGESKLGDKDQILALDNNTTTGSENDDDDGNGNGERDDEEEEEEKEATIPPPSSAPPTGGKFVRSVSEFHGVGAYAADAHAMFCDGIIAAPPRDHALRWYYAFALERESENLSKNVLFLKTTNAEEEEENVERD</sequence>
<evidence type="ECO:0000313" key="5">
    <source>
        <dbReference type="Proteomes" id="UP000198341"/>
    </source>
</evidence>
<comment type="subcellular location">
    <subcellularLocation>
        <location evidence="1">Nucleus</location>
    </subcellularLocation>
</comment>
<dbReference type="InterPro" id="IPR045138">
    <property type="entry name" value="MeCP2/MBD4"/>
</dbReference>
<dbReference type="OrthoDB" id="10265068at2759"/>
<dbReference type="GO" id="GO:0003824">
    <property type="term" value="F:catalytic activity"/>
    <property type="evidence" value="ECO:0007669"/>
    <property type="project" value="InterPro"/>
</dbReference>
<evidence type="ECO:0000313" key="4">
    <source>
        <dbReference type="EMBL" id="CCO20608.1"/>
    </source>
</evidence>
<dbReference type="PANTHER" id="PTHR15074:SF0">
    <property type="entry name" value="METHYL-CPG-BINDING DOMAIN PROTEIN 4-LIKE PROTEIN"/>
    <property type="match status" value="1"/>
</dbReference>
<dbReference type="Gene3D" id="1.10.340.30">
    <property type="entry name" value="Hypothetical protein, domain 2"/>
    <property type="match status" value="1"/>
</dbReference>
<feature type="region of interest" description="Disordered" evidence="3">
    <location>
        <begin position="563"/>
        <end position="603"/>
    </location>
</feature>
<dbReference type="AlphaFoldDB" id="K8FDM6"/>
<feature type="compositionally biased region" description="Low complexity" evidence="3">
    <location>
        <begin position="315"/>
        <end position="331"/>
    </location>
</feature>
<gene>
    <name evidence="4" type="ordered locus">Bathy18g01170</name>
</gene>
<feature type="compositionally biased region" description="Acidic residues" evidence="3">
    <location>
        <begin position="490"/>
        <end position="501"/>
    </location>
</feature>
<feature type="compositionally biased region" description="Basic residues" evidence="3">
    <location>
        <begin position="104"/>
        <end position="113"/>
    </location>
</feature>
<keyword evidence="2" id="KW-0539">Nucleus</keyword>
<dbReference type="GO" id="GO:0003677">
    <property type="term" value="F:DNA binding"/>
    <property type="evidence" value="ECO:0007669"/>
    <property type="project" value="InterPro"/>
</dbReference>
<evidence type="ECO:0000256" key="2">
    <source>
        <dbReference type="ARBA" id="ARBA00023242"/>
    </source>
</evidence>
<evidence type="ECO:0000256" key="3">
    <source>
        <dbReference type="SAM" id="MobiDB-lite"/>
    </source>
</evidence>
<dbReference type="GO" id="GO:0005634">
    <property type="term" value="C:nucleus"/>
    <property type="evidence" value="ECO:0007669"/>
    <property type="project" value="UniProtKB-SubCell"/>
</dbReference>
<dbReference type="RefSeq" id="XP_007508117.1">
    <property type="nucleotide sequence ID" value="XM_007508055.1"/>
</dbReference>
<keyword evidence="5" id="KW-1185">Reference proteome</keyword>